<accession>A0A365XYI2</accession>
<evidence type="ECO:0000313" key="2">
    <source>
        <dbReference type="Proteomes" id="UP000253410"/>
    </source>
</evidence>
<dbReference type="OrthoDB" id="195356at2"/>
<gene>
    <name evidence="1" type="ORF">DF182_29725</name>
</gene>
<name>A0A365XYI2_9BACT</name>
<dbReference type="EMBL" id="QFFJ01000002">
    <property type="protein sequence ID" value="RBL90635.1"/>
    <property type="molecule type" value="Genomic_DNA"/>
</dbReference>
<sequence>MTASLQFENVSAMFAENPGIFGKPAAAALSGLSHGDIVCLFFVVGFSSTRGHKSERILVKITDMQHDCYRGALLTPSKYRHDLQPGDEITFHSEHIAAVLAENFAAITP</sequence>
<proteinExistence type="predicted"/>
<keyword evidence="2" id="KW-1185">Reference proteome</keyword>
<dbReference type="Proteomes" id="UP000253410">
    <property type="component" value="Unassembled WGS sequence"/>
</dbReference>
<reference evidence="1 2" key="1">
    <citation type="submission" date="2018-05" db="EMBL/GenBank/DDBJ databases">
        <title>Chitinophaga sp. K3CV102501T nov., isolated from isolated from a monsoon evergreen broad-leaved forest soil.</title>
        <authorList>
            <person name="Lv Y."/>
        </authorList>
    </citation>
    <scope>NUCLEOTIDE SEQUENCE [LARGE SCALE GENOMIC DNA]</scope>
    <source>
        <strain evidence="1 2">GDMCC 1.1325</strain>
    </source>
</reference>
<dbReference type="RefSeq" id="WP_113619393.1">
    <property type="nucleotide sequence ID" value="NZ_QFFJ01000002.1"/>
</dbReference>
<organism evidence="1 2">
    <name type="scientific">Chitinophaga flava</name>
    <dbReference type="NCBI Taxonomy" id="2259036"/>
    <lineage>
        <taxon>Bacteria</taxon>
        <taxon>Pseudomonadati</taxon>
        <taxon>Bacteroidota</taxon>
        <taxon>Chitinophagia</taxon>
        <taxon>Chitinophagales</taxon>
        <taxon>Chitinophagaceae</taxon>
        <taxon>Chitinophaga</taxon>
    </lineage>
</organism>
<protein>
    <submittedName>
        <fullName evidence="1">Uncharacterized protein</fullName>
    </submittedName>
</protein>
<dbReference type="AlphaFoldDB" id="A0A365XYI2"/>
<comment type="caution">
    <text evidence="1">The sequence shown here is derived from an EMBL/GenBank/DDBJ whole genome shotgun (WGS) entry which is preliminary data.</text>
</comment>
<evidence type="ECO:0000313" key="1">
    <source>
        <dbReference type="EMBL" id="RBL90635.1"/>
    </source>
</evidence>